<feature type="compositionally biased region" description="Polar residues" evidence="1">
    <location>
        <begin position="27"/>
        <end position="49"/>
    </location>
</feature>
<protein>
    <submittedName>
        <fullName evidence="3">Uncharacterized protein</fullName>
    </submittedName>
</protein>
<evidence type="ECO:0000313" key="3">
    <source>
        <dbReference type="WBParaSite" id="PSAMB.scaffold482size49770.g6372.t1"/>
    </source>
</evidence>
<reference evidence="3" key="1">
    <citation type="submission" date="2022-11" db="UniProtKB">
        <authorList>
            <consortium name="WormBaseParasite"/>
        </authorList>
    </citation>
    <scope>IDENTIFICATION</scope>
</reference>
<evidence type="ECO:0000313" key="2">
    <source>
        <dbReference type="Proteomes" id="UP000887566"/>
    </source>
</evidence>
<proteinExistence type="predicted"/>
<dbReference type="AlphaFoldDB" id="A0A914WTS3"/>
<accession>A0A914WTS3</accession>
<dbReference type="Proteomes" id="UP000887566">
    <property type="component" value="Unplaced"/>
</dbReference>
<sequence length="95" mass="9792">MGESADCGARGVGGGGKQRPACRISTVGRSRTDGASNPADQQRFPSATSAPRADCAADCSGMPWPLSHQGESLAFVKRRQWPGSLPRAPVGVLLA</sequence>
<name>A0A914WTS3_9BILA</name>
<dbReference type="WBParaSite" id="PSAMB.scaffold482size49770.g6372.t1">
    <property type="protein sequence ID" value="PSAMB.scaffold482size49770.g6372.t1"/>
    <property type="gene ID" value="PSAMB.scaffold482size49770.g6372"/>
</dbReference>
<keyword evidence="2" id="KW-1185">Reference proteome</keyword>
<evidence type="ECO:0000256" key="1">
    <source>
        <dbReference type="SAM" id="MobiDB-lite"/>
    </source>
</evidence>
<organism evidence="2 3">
    <name type="scientific">Plectus sambesii</name>
    <dbReference type="NCBI Taxonomy" id="2011161"/>
    <lineage>
        <taxon>Eukaryota</taxon>
        <taxon>Metazoa</taxon>
        <taxon>Ecdysozoa</taxon>
        <taxon>Nematoda</taxon>
        <taxon>Chromadorea</taxon>
        <taxon>Plectida</taxon>
        <taxon>Plectina</taxon>
        <taxon>Plectoidea</taxon>
        <taxon>Plectidae</taxon>
        <taxon>Plectus</taxon>
    </lineage>
</organism>
<feature type="region of interest" description="Disordered" evidence="1">
    <location>
        <begin position="1"/>
        <end position="51"/>
    </location>
</feature>